<evidence type="ECO:0000256" key="9">
    <source>
        <dbReference type="ARBA" id="ARBA00023268"/>
    </source>
</evidence>
<dbReference type="GO" id="GO:0030288">
    <property type="term" value="C:outer membrane-bounded periplasmic space"/>
    <property type="evidence" value="ECO:0007669"/>
    <property type="project" value="TreeGrafter"/>
</dbReference>
<evidence type="ECO:0000256" key="8">
    <source>
        <dbReference type="ARBA" id="ARBA00022801"/>
    </source>
</evidence>
<dbReference type="PANTHER" id="PTHR32282">
    <property type="entry name" value="BINDING PROTEIN TRANSPEPTIDASE, PUTATIVE-RELATED"/>
    <property type="match status" value="1"/>
</dbReference>
<dbReference type="GO" id="GO:0008658">
    <property type="term" value="F:penicillin binding"/>
    <property type="evidence" value="ECO:0007669"/>
    <property type="project" value="InterPro"/>
</dbReference>
<comment type="pathway">
    <text evidence="1">Cell wall biogenesis; peptidoglycan biosynthesis.</text>
</comment>
<feature type="domain" description="Penicillin-binding C-terminal" evidence="14">
    <location>
        <begin position="663"/>
        <end position="752"/>
    </location>
</feature>
<keyword evidence="8" id="KW-0378">Hydrolase</keyword>
<dbReference type="Pfam" id="PF00905">
    <property type="entry name" value="Transpeptidase"/>
    <property type="match status" value="1"/>
</dbReference>
<dbReference type="GO" id="GO:0006508">
    <property type="term" value="P:proteolysis"/>
    <property type="evidence" value="ECO:0007669"/>
    <property type="project" value="UniProtKB-KW"/>
</dbReference>
<protein>
    <recommendedName>
        <fullName evidence="10">peptidoglycan glycosyltransferase</fullName>
        <ecNumber evidence="10">2.4.99.28</ecNumber>
    </recommendedName>
</protein>
<evidence type="ECO:0000259" key="12">
    <source>
        <dbReference type="Pfam" id="PF00905"/>
    </source>
</evidence>
<dbReference type="NCBIfam" id="TIGR02073">
    <property type="entry name" value="PBP_1c"/>
    <property type="match status" value="1"/>
</dbReference>
<dbReference type="InterPro" id="IPR050396">
    <property type="entry name" value="Glycosyltr_51/Transpeptidase"/>
</dbReference>
<keyword evidence="5" id="KW-0645">Protease</keyword>
<dbReference type="GO" id="GO:0009252">
    <property type="term" value="P:peptidoglycan biosynthetic process"/>
    <property type="evidence" value="ECO:0007669"/>
    <property type="project" value="InterPro"/>
</dbReference>
<keyword evidence="16" id="KW-1185">Reference proteome</keyword>
<dbReference type="InterPro" id="IPR012338">
    <property type="entry name" value="Beta-lactam/transpept-like"/>
</dbReference>
<evidence type="ECO:0000256" key="10">
    <source>
        <dbReference type="ARBA" id="ARBA00044770"/>
    </source>
</evidence>
<dbReference type="AlphaFoldDB" id="A0A6L3ZJ79"/>
<organism evidence="15 16">
    <name type="scientific">Phaeocystidibacter marisrubri</name>
    <dbReference type="NCBI Taxonomy" id="1577780"/>
    <lineage>
        <taxon>Bacteria</taxon>
        <taxon>Pseudomonadati</taxon>
        <taxon>Bacteroidota</taxon>
        <taxon>Flavobacteriia</taxon>
        <taxon>Flavobacteriales</taxon>
        <taxon>Phaeocystidibacteraceae</taxon>
        <taxon>Phaeocystidibacter</taxon>
    </lineage>
</organism>
<dbReference type="OrthoDB" id="9766909at2"/>
<evidence type="ECO:0000256" key="7">
    <source>
        <dbReference type="ARBA" id="ARBA00022679"/>
    </source>
</evidence>
<feature type="domain" description="Penicillin-binding protein transpeptidase" evidence="12">
    <location>
        <begin position="292"/>
        <end position="410"/>
    </location>
</feature>
<dbReference type="InterPro" id="IPR023346">
    <property type="entry name" value="Lysozyme-like_dom_sf"/>
</dbReference>
<accession>A0A6L3ZJ79</accession>
<dbReference type="InterPro" id="IPR009647">
    <property type="entry name" value="PBP_C"/>
</dbReference>
<keyword evidence="6" id="KW-0328">Glycosyltransferase</keyword>
<keyword evidence="4" id="KW-0121">Carboxypeptidase</keyword>
<dbReference type="Pfam" id="PF06832">
    <property type="entry name" value="BiPBP_C"/>
    <property type="match status" value="1"/>
</dbReference>
<keyword evidence="7" id="KW-0808">Transferase</keyword>
<dbReference type="InterPro" id="IPR036950">
    <property type="entry name" value="PBP_transglycosylase"/>
</dbReference>
<dbReference type="GO" id="GO:0004180">
    <property type="term" value="F:carboxypeptidase activity"/>
    <property type="evidence" value="ECO:0007669"/>
    <property type="project" value="UniProtKB-KW"/>
</dbReference>
<feature type="domain" description="Glycosyl transferase family 51" evidence="13">
    <location>
        <begin position="54"/>
        <end position="213"/>
    </location>
</feature>
<dbReference type="Pfam" id="PF00912">
    <property type="entry name" value="Transgly"/>
    <property type="match status" value="1"/>
</dbReference>
<proteinExistence type="inferred from homology"/>
<evidence type="ECO:0000256" key="1">
    <source>
        <dbReference type="ARBA" id="ARBA00004752"/>
    </source>
</evidence>
<evidence type="ECO:0000259" key="14">
    <source>
        <dbReference type="Pfam" id="PF06832"/>
    </source>
</evidence>
<dbReference type="SUPFAM" id="SSF53955">
    <property type="entry name" value="Lysozyme-like"/>
    <property type="match status" value="1"/>
</dbReference>
<dbReference type="EMBL" id="WBVQ01000001">
    <property type="protein sequence ID" value="KAB2817941.1"/>
    <property type="molecule type" value="Genomic_DNA"/>
</dbReference>
<name>A0A6L3ZJ79_9FLAO</name>
<evidence type="ECO:0000256" key="6">
    <source>
        <dbReference type="ARBA" id="ARBA00022676"/>
    </source>
</evidence>
<dbReference type="Proteomes" id="UP000484164">
    <property type="component" value="Unassembled WGS sequence"/>
</dbReference>
<dbReference type="SUPFAM" id="SSF56601">
    <property type="entry name" value="beta-lactamase/transpeptidase-like"/>
    <property type="match status" value="1"/>
</dbReference>
<comment type="catalytic activity">
    <reaction evidence="11">
        <text>[GlcNAc-(1-&gt;4)-Mur2Ac(oyl-L-Ala-gamma-D-Glu-L-Lys-D-Ala-D-Ala)](n)-di-trans,octa-cis-undecaprenyl diphosphate + beta-D-GlcNAc-(1-&gt;4)-Mur2Ac(oyl-L-Ala-gamma-D-Glu-L-Lys-D-Ala-D-Ala)-di-trans,octa-cis-undecaprenyl diphosphate = [GlcNAc-(1-&gt;4)-Mur2Ac(oyl-L-Ala-gamma-D-Glu-L-Lys-D-Ala-D-Ala)](n+1)-di-trans,octa-cis-undecaprenyl diphosphate + di-trans,octa-cis-undecaprenyl diphosphate + H(+)</text>
        <dbReference type="Rhea" id="RHEA:23708"/>
        <dbReference type="Rhea" id="RHEA-COMP:9602"/>
        <dbReference type="Rhea" id="RHEA-COMP:9603"/>
        <dbReference type="ChEBI" id="CHEBI:15378"/>
        <dbReference type="ChEBI" id="CHEBI:58405"/>
        <dbReference type="ChEBI" id="CHEBI:60033"/>
        <dbReference type="ChEBI" id="CHEBI:78435"/>
        <dbReference type="EC" id="2.4.99.28"/>
    </reaction>
</comment>
<dbReference type="EC" id="2.4.99.28" evidence="10"/>
<evidence type="ECO:0000313" key="15">
    <source>
        <dbReference type="EMBL" id="KAB2817941.1"/>
    </source>
</evidence>
<evidence type="ECO:0000256" key="5">
    <source>
        <dbReference type="ARBA" id="ARBA00022670"/>
    </source>
</evidence>
<dbReference type="Gene3D" id="3.40.710.10">
    <property type="entry name" value="DD-peptidase/beta-lactamase superfamily"/>
    <property type="match status" value="1"/>
</dbReference>
<comment type="caution">
    <text evidence="15">The sequence shown here is derived from an EMBL/GenBank/DDBJ whole genome shotgun (WGS) entry which is preliminary data.</text>
</comment>
<gene>
    <name evidence="15" type="primary">pbpC</name>
    <name evidence="15" type="ORF">F8C82_05930</name>
</gene>
<dbReference type="PANTHER" id="PTHR32282:SF15">
    <property type="entry name" value="PENICILLIN-BINDING PROTEIN 1C"/>
    <property type="match status" value="1"/>
</dbReference>
<dbReference type="GO" id="GO:0008955">
    <property type="term" value="F:peptidoglycan glycosyltransferase activity"/>
    <property type="evidence" value="ECO:0007669"/>
    <property type="project" value="UniProtKB-EC"/>
</dbReference>
<reference evidence="15 16" key="1">
    <citation type="submission" date="2019-10" db="EMBL/GenBank/DDBJ databases">
        <title>Genome sequence of Phaeocystidibacter marisrubri JCM30614 (type strain).</title>
        <authorList>
            <person name="Bowman J.P."/>
        </authorList>
    </citation>
    <scope>NUCLEOTIDE SEQUENCE [LARGE SCALE GENOMIC DNA]</scope>
    <source>
        <strain evidence="15 16">JCM 30614</strain>
    </source>
</reference>
<comment type="similarity">
    <text evidence="2">In the C-terminal section; belongs to the transpeptidase family.</text>
</comment>
<comment type="similarity">
    <text evidence="3">In the N-terminal section; belongs to the glycosyltransferase 51 family.</text>
</comment>
<sequence>MRPFIFGGGALLTLWWYFSIPDVLFNVPYCTVTESVEGRLLGARIADDGQWRFPEGDSIPYRFAKCIVAFEDERFYHHPGVDVVAIGRAIRQNLTSGEIVSGASTLSMQVIRLSRNNPDRSYWEKVTEMLRATRLEAEYSKEEILQFYAAHAPFGGNVVGLEAASWRYFNRPSYQLSWSEMAALAVLPNAPSVIRPGRNRTSYLNKRNRLLANLLARGDIDSITYNLGIKEDLPLEPHALPDLAHHLTERQNKERRGTRFASKLNYDWQLLIQHEVDLHARRWKRNQVNNAAALVMDVATGDVVVYVGNTNNDEADSHEIDMLNAPRSTGSILKPFLYSMAMERGMLTSGSLIADIPTRFGDFTPTNFDKEFRGIVSVERALQLSLNIPAARVLRDLDVPVFQQRLYEIGMHDLGKNNLNYGLSLILGGAEVRPLQVARSYRRWILSMQMMPDTTSKDMWGNPLYREPISRIDPASVYSTLRIMEGLERPSEWKQYGVADRHRIAWKTGTSYGFRDAWAVGTDGRWIVVAWTGNANGEGRPGVIGVETSAPLLFKIFSRLPHGVFFEEPLDEQKEVLICAQSGYRAQQYCELVDTAYLGTNGVKACEYCELIHLNDRGERVGFNCTSQSVRDTGWMFLPAGMTWFGLRAGYDYQPPPDFSADCFTSEGDALAWVYPEKNNERVRRTRDVDGRLGAVVLEAGHRSPTATLFWYVDEVYLGSTQHEHRFEAFLDPGIHYLTIVDDNGNRKTTSIRVMEGE</sequence>
<dbReference type="Gene3D" id="1.10.3810.10">
    <property type="entry name" value="Biosynthetic peptidoglycan transglycosylase-like"/>
    <property type="match status" value="1"/>
</dbReference>
<evidence type="ECO:0000256" key="11">
    <source>
        <dbReference type="ARBA" id="ARBA00049902"/>
    </source>
</evidence>
<dbReference type="InterPro" id="IPR001264">
    <property type="entry name" value="Glyco_trans_51"/>
</dbReference>
<dbReference type="RefSeq" id="WP_151692629.1">
    <property type="nucleotide sequence ID" value="NZ_BMGX01000002.1"/>
</dbReference>
<evidence type="ECO:0000313" key="16">
    <source>
        <dbReference type="Proteomes" id="UP000484164"/>
    </source>
</evidence>
<evidence type="ECO:0000259" key="13">
    <source>
        <dbReference type="Pfam" id="PF00912"/>
    </source>
</evidence>
<dbReference type="InterPro" id="IPR001460">
    <property type="entry name" value="PCN-bd_Tpept"/>
</dbReference>
<evidence type="ECO:0000256" key="4">
    <source>
        <dbReference type="ARBA" id="ARBA00022645"/>
    </source>
</evidence>
<evidence type="ECO:0000256" key="3">
    <source>
        <dbReference type="ARBA" id="ARBA00007739"/>
    </source>
</evidence>
<keyword evidence="9" id="KW-0511">Multifunctional enzyme</keyword>
<evidence type="ECO:0000256" key="2">
    <source>
        <dbReference type="ARBA" id="ARBA00007090"/>
    </source>
</evidence>
<dbReference type="InterPro" id="IPR011815">
    <property type="entry name" value="PBP_1c"/>
</dbReference>